<dbReference type="PROSITE" id="PS50011">
    <property type="entry name" value="PROTEIN_KINASE_DOM"/>
    <property type="match status" value="1"/>
</dbReference>
<keyword evidence="1" id="KW-0808">Transferase</keyword>
<evidence type="ECO:0000313" key="9">
    <source>
        <dbReference type="Proteomes" id="UP001606300"/>
    </source>
</evidence>
<protein>
    <submittedName>
        <fullName evidence="8">Protein kinase</fullName>
    </submittedName>
</protein>
<evidence type="ECO:0000313" key="8">
    <source>
        <dbReference type="EMBL" id="MFG6416014.1"/>
    </source>
</evidence>
<keyword evidence="4 5" id="KW-0067">ATP-binding</keyword>
<dbReference type="SUPFAM" id="SSF56112">
    <property type="entry name" value="Protein kinase-like (PK-like)"/>
    <property type="match status" value="1"/>
</dbReference>
<dbReference type="Pfam" id="PF00069">
    <property type="entry name" value="Pkinase"/>
    <property type="match status" value="1"/>
</dbReference>
<dbReference type="PROSITE" id="PS00107">
    <property type="entry name" value="PROTEIN_KINASE_ATP"/>
    <property type="match status" value="1"/>
</dbReference>
<evidence type="ECO:0000256" key="3">
    <source>
        <dbReference type="ARBA" id="ARBA00022777"/>
    </source>
</evidence>
<dbReference type="PROSITE" id="PS00108">
    <property type="entry name" value="PROTEIN_KINASE_ST"/>
    <property type="match status" value="1"/>
</dbReference>
<dbReference type="SUPFAM" id="SSF48452">
    <property type="entry name" value="TPR-like"/>
    <property type="match status" value="2"/>
</dbReference>
<dbReference type="EMBL" id="JBIGHY010000007">
    <property type="protein sequence ID" value="MFG6416014.1"/>
    <property type="molecule type" value="Genomic_DNA"/>
</dbReference>
<dbReference type="CDD" id="cd14014">
    <property type="entry name" value="STKc_PknB_like"/>
    <property type="match status" value="1"/>
</dbReference>
<evidence type="ECO:0000256" key="2">
    <source>
        <dbReference type="ARBA" id="ARBA00022741"/>
    </source>
</evidence>
<dbReference type="RefSeq" id="WP_394472082.1">
    <property type="nucleotide sequence ID" value="NZ_JBIGHY010000007.1"/>
</dbReference>
<keyword evidence="9" id="KW-1185">Reference proteome</keyword>
<dbReference type="InterPro" id="IPR008271">
    <property type="entry name" value="Ser/Thr_kinase_AS"/>
</dbReference>
<keyword evidence="3 8" id="KW-0418">Kinase</keyword>
<dbReference type="PANTHER" id="PTHR43289:SF34">
    <property type="entry name" value="SERINE_THREONINE-PROTEIN KINASE YBDM-RELATED"/>
    <property type="match status" value="1"/>
</dbReference>
<evidence type="ECO:0000256" key="6">
    <source>
        <dbReference type="SAM" id="MobiDB-lite"/>
    </source>
</evidence>
<evidence type="ECO:0000256" key="1">
    <source>
        <dbReference type="ARBA" id="ARBA00022679"/>
    </source>
</evidence>
<keyword evidence="2 5" id="KW-0547">Nucleotide-binding</keyword>
<dbReference type="GO" id="GO:0016301">
    <property type="term" value="F:kinase activity"/>
    <property type="evidence" value="ECO:0007669"/>
    <property type="project" value="UniProtKB-KW"/>
</dbReference>
<dbReference type="InterPro" id="IPR000719">
    <property type="entry name" value="Prot_kinase_dom"/>
</dbReference>
<feature type="compositionally biased region" description="Pro residues" evidence="6">
    <location>
        <begin position="936"/>
        <end position="945"/>
    </location>
</feature>
<feature type="domain" description="Protein kinase" evidence="7">
    <location>
        <begin position="85"/>
        <end position="373"/>
    </location>
</feature>
<dbReference type="Gene3D" id="3.30.200.20">
    <property type="entry name" value="Phosphorylase Kinase, domain 1"/>
    <property type="match status" value="1"/>
</dbReference>
<evidence type="ECO:0000256" key="5">
    <source>
        <dbReference type="PROSITE-ProRule" id="PRU10141"/>
    </source>
</evidence>
<dbReference type="SMART" id="SM00220">
    <property type="entry name" value="S_TKc"/>
    <property type="match status" value="1"/>
</dbReference>
<feature type="compositionally biased region" description="Low complexity" evidence="6">
    <location>
        <begin position="946"/>
        <end position="956"/>
    </location>
</feature>
<dbReference type="Gene3D" id="1.25.40.10">
    <property type="entry name" value="Tetratricopeptide repeat domain"/>
    <property type="match status" value="1"/>
</dbReference>
<dbReference type="PANTHER" id="PTHR43289">
    <property type="entry name" value="MITOGEN-ACTIVATED PROTEIN KINASE KINASE KINASE 20-RELATED"/>
    <property type="match status" value="1"/>
</dbReference>
<proteinExistence type="predicted"/>
<feature type="binding site" evidence="5">
    <location>
        <position position="116"/>
    </location>
    <ligand>
        <name>ATP</name>
        <dbReference type="ChEBI" id="CHEBI:30616"/>
    </ligand>
</feature>
<evidence type="ECO:0000259" key="7">
    <source>
        <dbReference type="PROSITE" id="PS50011"/>
    </source>
</evidence>
<sequence>MTDTQNRWARLKAVFDAALDAPPGEREVLLAAAGLSADDAAELRSLLAHHDEATGEQGFLARPVSLAPPEPAAPAAQVGQRLGNWTLVRPLGAGGMGEVFEARRADGQYQGRAAVKLLKRGMDSTAVLGRFVLERQALARLNHPGIARLLDAGASAEGLPYFVMEYVDGRPIDQAAQDLALEPRLELFLQLADAVAHAHRNLLVHRDLKPGNVLVDGSGQVKLLDFGIAKALDPLEGMEGLEGDTTLGGQRPYTPHHASPEQVRGEPVSTATDIYSLGVLLYQMLTGTRPTGRRASTVAEAARSVLEDAPTRPSRLSPSEAVDPQWLRHRKRLEGDLDNILLKALEKQPALRYASVDALRADVQAHLSGHPVSARAASVGYVTAKWLGRHRAAAAAATLGGMGLVTGLVATWLNGRVALALGVGGMAAGLLLALVQARRAQLARDEVARARDAATRHLTELRRLAHSMVFEVNDALERGLIEGRRQLVHTAELSLERQAAFGPMDDAERISLGWALARLARLEGHENTNNVGNPRGALAHYDRALQVLEPLAPRQQQSADWHAAMAAALEGRYALMRQLRQADAAFAALQRAVGHASRAARLQPEALAPRRHECLLRTLLADQAYPIVRTHGLCRLAQARELAEEALACGRALAAWAPNEPAALRSLGFTLRMASGIEAVHGRLDEALALDAEALAALECGIALPGGESLRVSDFAQARIRSAMTLRAAGRYDEAHAALEPALAQAEGDMLGNGGDEHRQRQFVAVIQTLLDLCIHRGDWAGGAALYQRAQRRLPPLTAAQLADPLSRWAWQHGWMDSLQALCLARAGALDDADALTQRLRGWMAQGVLRLRSDPNPLDAELEANIHIACAQVAAASSDWHAATAAAEVVQERLLAMRALRDPADAIERVRQTQLLERLARSLQRADSACLSEVPASPPTSPAAPPSMSSPSSALR</sequence>
<comment type="caution">
    <text evidence="8">The sequence shown here is derived from an EMBL/GenBank/DDBJ whole genome shotgun (WGS) entry which is preliminary data.</text>
</comment>
<dbReference type="Proteomes" id="UP001606300">
    <property type="component" value="Unassembled WGS sequence"/>
</dbReference>
<reference evidence="8 9" key="1">
    <citation type="submission" date="2024-09" db="EMBL/GenBank/DDBJ databases">
        <title>Novel species of the genus Pelomonas and Roseateles isolated from streams.</title>
        <authorList>
            <person name="Lu H."/>
        </authorList>
    </citation>
    <scope>NUCLEOTIDE SEQUENCE [LARGE SCALE GENOMIC DNA]</scope>
    <source>
        <strain evidence="8 9">DC23W</strain>
    </source>
</reference>
<dbReference type="InterPro" id="IPR011990">
    <property type="entry name" value="TPR-like_helical_dom_sf"/>
</dbReference>
<dbReference type="InterPro" id="IPR011009">
    <property type="entry name" value="Kinase-like_dom_sf"/>
</dbReference>
<dbReference type="InterPro" id="IPR017441">
    <property type="entry name" value="Protein_kinase_ATP_BS"/>
</dbReference>
<accession>A0ABW7ERQ4</accession>
<organism evidence="8 9">
    <name type="scientific">Pelomonas dachongensis</name>
    <dbReference type="NCBI Taxonomy" id="3299029"/>
    <lineage>
        <taxon>Bacteria</taxon>
        <taxon>Pseudomonadati</taxon>
        <taxon>Pseudomonadota</taxon>
        <taxon>Betaproteobacteria</taxon>
        <taxon>Burkholderiales</taxon>
        <taxon>Sphaerotilaceae</taxon>
        <taxon>Roseateles</taxon>
    </lineage>
</organism>
<evidence type="ECO:0000256" key="4">
    <source>
        <dbReference type="ARBA" id="ARBA00022840"/>
    </source>
</evidence>
<name>A0ABW7ERQ4_9BURK</name>
<gene>
    <name evidence="8" type="ORF">ACG02S_19130</name>
</gene>
<dbReference type="Gene3D" id="1.10.510.10">
    <property type="entry name" value="Transferase(Phosphotransferase) domain 1"/>
    <property type="match status" value="1"/>
</dbReference>
<feature type="region of interest" description="Disordered" evidence="6">
    <location>
        <begin position="930"/>
        <end position="956"/>
    </location>
</feature>